<gene>
    <name evidence="2" type="ORF">LECACI_7A001208</name>
</gene>
<reference evidence="2" key="1">
    <citation type="submission" date="2023-11" db="EMBL/GenBank/DDBJ databases">
        <authorList>
            <person name="Alioto T."/>
            <person name="Alioto T."/>
            <person name="Gomez Garrido J."/>
        </authorList>
    </citation>
    <scope>NUCLEOTIDE SEQUENCE</scope>
</reference>
<comment type="caution">
    <text evidence="2">The sequence shown here is derived from an EMBL/GenBank/DDBJ whole genome shotgun (WGS) entry which is preliminary data.</text>
</comment>
<dbReference type="EMBL" id="CAVMBE010000004">
    <property type="protein sequence ID" value="CAK3822948.1"/>
    <property type="molecule type" value="Genomic_DNA"/>
</dbReference>
<accession>A0AAI9E7Q8</accession>
<feature type="chain" id="PRO_5042460475" evidence="1">
    <location>
        <begin position="19"/>
        <end position="217"/>
    </location>
</feature>
<feature type="signal peptide" evidence="1">
    <location>
        <begin position="1"/>
        <end position="18"/>
    </location>
</feature>
<name>A0AAI9E7Q8_9PEZI</name>
<evidence type="ECO:0000313" key="3">
    <source>
        <dbReference type="Proteomes" id="UP001296104"/>
    </source>
</evidence>
<sequence>MVHAKRLVALLLATTVSAQGLFDKSAGDLLLTATTTSSTSSCDRTVCADFTNACGVGYGTCYAACPGYSTPTITPPACSKEAHPTITVAPQIAFAADSPTGFSETSGTCGQSLCIDYINTCNIKYGGCFPVCSSYTTPTFFDPGCPSVPIASKSFVTAMTNSCGHKCDLYVDQCGQTFGPGCYSTCSGVAPPSYTTPYCETSLVVPTSADMPWTRAL</sequence>
<keyword evidence="1" id="KW-0732">Signal</keyword>
<evidence type="ECO:0000256" key="1">
    <source>
        <dbReference type="SAM" id="SignalP"/>
    </source>
</evidence>
<organism evidence="2 3">
    <name type="scientific">Lecanosticta acicola</name>
    <dbReference type="NCBI Taxonomy" id="111012"/>
    <lineage>
        <taxon>Eukaryota</taxon>
        <taxon>Fungi</taxon>
        <taxon>Dikarya</taxon>
        <taxon>Ascomycota</taxon>
        <taxon>Pezizomycotina</taxon>
        <taxon>Dothideomycetes</taxon>
        <taxon>Dothideomycetidae</taxon>
        <taxon>Mycosphaerellales</taxon>
        <taxon>Mycosphaerellaceae</taxon>
        <taxon>Lecanosticta</taxon>
    </lineage>
</organism>
<dbReference type="AlphaFoldDB" id="A0AAI9E7Q8"/>
<evidence type="ECO:0000313" key="2">
    <source>
        <dbReference type="EMBL" id="CAK3822948.1"/>
    </source>
</evidence>
<keyword evidence="3" id="KW-1185">Reference proteome</keyword>
<protein>
    <submittedName>
        <fullName evidence="2">Uncharacterized protein</fullName>
    </submittedName>
</protein>
<dbReference type="Proteomes" id="UP001296104">
    <property type="component" value="Unassembled WGS sequence"/>
</dbReference>
<proteinExistence type="predicted"/>